<dbReference type="Pfam" id="PF14748">
    <property type="entry name" value="P5CR_dimer"/>
    <property type="match status" value="1"/>
</dbReference>
<dbReference type="SUPFAM" id="SSF51735">
    <property type="entry name" value="NAD(P)-binding Rossmann-fold domains"/>
    <property type="match status" value="1"/>
</dbReference>
<feature type="binding site" evidence="11">
    <location>
        <begin position="71"/>
        <end position="74"/>
    </location>
    <ligand>
        <name>NADP(+)</name>
        <dbReference type="ChEBI" id="CHEBI:58349"/>
    </ligand>
</feature>
<evidence type="ECO:0000259" key="14">
    <source>
        <dbReference type="Pfam" id="PF14748"/>
    </source>
</evidence>
<evidence type="ECO:0000259" key="13">
    <source>
        <dbReference type="Pfam" id="PF03807"/>
    </source>
</evidence>
<keyword evidence="4 9" id="KW-0028">Amino-acid biosynthesis</keyword>
<dbReference type="AlphaFoldDB" id="A0A174ADX8"/>
<feature type="binding site" evidence="11">
    <location>
        <begin position="10"/>
        <end position="15"/>
    </location>
    <ligand>
        <name>NADP(+)</name>
        <dbReference type="ChEBI" id="CHEBI:58349"/>
    </ligand>
</feature>
<dbReference type="InterPro" id="IPR036291">
    <property type="entry name" value="NAD(P)-bd_dom_sf"/>
</dbReference>
<proteinExistence type="inferred from homology"/>
<dbReference type="GO" id="GO:0005737">
    <property type="term" value="C:cytoplasm"/>
    <property type="evidence" value="ECO:0007669"/>
    <property type="project" value="UniProtKB-SubCell"/>
</dbReference>
<comment type="catalytic activity">
    <reaction evidence="9 12">
        <text>L-proline + NADP(+) = (S)-1-pyrroline-5-carboxylate + NADPH + 2 H(+)</text>
        <dbReference type="Rhea" id="RHEA:14109"/>
        <dbReference type="ChEBI" id="CHEBI:15378"/>
        <dbReference type="ChEBI" id="CHEBI:17388"/>
        <dbReference type="ChEBI" id="CHEBI:57783"/>
        <dbReference type="ChEBI" id="CHEBI:58349"/>
        <dbReference type="ChEBI" id="CHEBI:60039"/>
        <dbReference type="EC" id="1.5.1.2"/>
    </reaction>
</comment>
<evidence type="ECO:0000313" key="16">
    <source>
        <dbReference type="Proteomes" id="UP000095546"/>
    </source>
</evidence>
<keyword evidence="6 9" id="KW-0521">NADP</keyword>
<dbReference type="GO" id="GO:0004735">
    <property type="term" value="F:pyrroline-5-carboxylate reductase activity"/>
    <property type="evidence" value="ECO:0007669"/>
    <property type="project" value="UniProtKB-UniRule"/>
</dbReference>
<comment type="similarity">
    <text evidence="2 9 12">Belongs to the pyrroline-5-carboxylate reductase family.</text>
</comment>
<dbReference type="eggNOG" id="COG0345">
    <property type="taxonomic scope" value="Bacteria"/>
</dbReference>
<reference evidence="15 16" key="1">
    <citation type="submission" date="2015-09" db="EMBL/GenBank/DDBJ databases">
        <authorList>
            <consortium name="Pathogen Informatics"/>
        </authorList>
    </citation>
    <scope>NUCLEOTIDE SEQUENCE [LARGE SCALE GENOMIC DNA]</scope>
    <source>
        <strain evidence="15 16">2789STDY5608828</strain>
    </source>
</reference>
<dbReference type="PROSITE" id="PS00521">
    <property type="entry name" value="P5CR"/>
    <property type="match status" value="1"/>
</dbReference>
<keyword evidence="3 9" id="KW-0963">Cytoplasm</keyword>
<evidence type="ECO:0000256" key="2">
    <source>
        <dbReference type="ARBA" id="ARBA00005525"/>
    </source>
</evidence>
<dbReference type="Pfam" id="PF03807">
    <property type="entry name" value="F420_oxidored"/>
    <property type="match status" value="1"/>
</dbReference>
<evidence type="ECO:0000256" key="11">
    <source>
        <dbReference type="PIRSR" id="PIRSR000193-1"/>
    </source>
</evidence>
<protein>
    <recommendedName>
        <fullName evidence="9 10">Pyrroline-5-carboxylate reductase</fullName>
        <shortName evidence="9">P5C reductase</shortName>
        <shortName evidence="9">P5CR</shortName>
        <ecNumber evidence="9 10">1.5.1.2</ecNumber>
    </recommendedName>
    <alternativeName>
        <fullName evidence="9">PCA reductase</fullName>
    </alternativeName>
</protein>
<evidence type="ECO:0000256" key="9">
    <source>
        <dbReference type="HAMAP-Rule" id="MF_01925"/>
    </source>
</evidence>
<dbReference type="UniPathway" id="UPA00098">
    <property type="reaction ID" value="UER00361"/>
</dbReference>
<dbReference type="InterPro" id="IPR028939">
    <property type="entry name" value="P5C_Rdtase_cat_N"/>
</dbReference>
<dbReference type="RefSeq" id="WP_036376994.1">
    <property type="nucleotide sequence ID" value="NZ_CABIWZ010000010.1"/>
</dbReference>
<comment type="catalytic activity">
    <reaction evidence="9">
        <text>L-proline + NAD(+) = (S)-1-pyrroline-5-carboxylate + NADH + 2 H(+)</text>
        <dbReference type="Rhea" id="RHEA:14105"/>
        <dbReference type="ChEBI" id="CHEBI:15378"/>
        <dbReference type="ChEBI" id="CHEBI:17388"/>
        <dbReference type="ChEBI" id="CHEBI:57540"/>
        <dbReference type="ChEBI" id="CHEBI:57945"/>
        <dbReference type="ChEBI" id="CHEBI:60039"/>
        <dbReference type="EC" id="1.5.1.2"/>
    </reaction>
</comment>
<dbReference type="PIRSF" id="PIRSF000193">
    <property type="entry name" value="Pyrrol-5-carb_rd"/>
    <property type="match status" value="1"/>
</dbReference>
<comment type="subcellular location">
    <subcellularLocation>
        <location evidence="1 9">Cytoplasm</location>
    </subcellularLocation>
</comment>
<comment type="function">
    <text evidence="8 9">Catalyzes the reduction of 1-pyrroline-5-carboxylate (PCA) to L-proline.</text>
</comment>
<sequence>MSMDLRVGFIGGGAMAEAIVAGITQGTVSRENIYVSDHKAARCQQLAEQYGIHASVGADSFLGHVDVLFLAVKPQAAAKAIAEVKDKVKGTTLILSIVAGLTLDVLEASFAEQPVVRIMPNTPLSVGAGMSAFACGTRAGEAESAIVAELLSSVGRAIEVTESAMDAVTGLSGSGPAYVFLLIDALSDGGVAAGLKRDDATLLAAQTVYGAAKMVLETGKHPDALRDQVTSPAGTTIAGVRVLENRGLRGALMDAVIAATEKSKDLGKSKK</sequence>
<dbReference type="InterPro" id="IPR008927">
    <property type="entry name" value="6-PGluconate_DH-like_C_sf"/>
</dbReference>
<dbReference type="FunFam" id="3.40.50.720:FF:000190">
    <property type="entry name" value="Pyrroline-5-carboxylate reductase"/>
    <property type="match status" value="1"/>
</dbReference>
<evidence type="ECO:0000256" key="12">
    <source>
        <dbReference type="RuleBase" id="RU003903"/>
    </source>
</evidence>
<name>A0A174ADX8_9FIRM</name>
<dbReference type="SUPFAM" id="SSF48179">
    <property type="entry name" value="6-phosphogluconate dehydrogenase C-terminal domain-like"/>
    <property type="match status" value="1"/>
</dbReference>
<evidence type="ECO:0000256" key="4">
    <source>
        <dbReference type="ARBA" id="ARBA00022605"/>
    </source>
</evidence>
<comment type="pathway">
    <text evidence="9 12">Amino-acid biosynthesis; L-proline biosynthesis; L-proline from L-glutamate 5-semialdehyde: step 1/1.</text>
</comment>
<evidence type="ECO:0000256" key="10">
    <source>
        <dbReference type="NCBIfam" id="TIGR00112"/>
    </source>
</evidence>
<dbReference type="FunFam" id="1.10.3730.10:FF:000001">
    <property type="entry name" value="Pyrroline-5-carboxylate reductase"/>
    <property type="match status" value="1"/>
</dbReference>
<dbReference type="GeneID" id="83709356"/>
<evidence type="ECO:0000256" key="1">
    <source>
        <dbReference type="ARBA" id="ARBA00004496"/>
    </source>
</evidence>
<dbReference type="Proteomes" id="UP000095546">
    <property type="component" value="Unassembled WGS sequence"/>
</dbReference>
<dbReference type="InterPro" id="IPR029036">
    <property type="entry name" value="P5CR_dimer"/>
</dbReference>
<dbReference type="STRING" id="187979.ERS852385_01534"/>
<organism evidence="15 16">
    <name type="scientific">Mitsuokella jalaludinii</name>
    <dbReference type="NCBI Taxonomy" id="187979"/>
    <lineage>
        <taxon>Bacteria</taxon>
        <taxon>Bacillati</taxon>
        <taxon>Bacillota</taxon>
        <taxon>Negativicutes</taxon>
        <taxon>Selenomonadales</taxon>
        <taxon>Selenomonadaceae</taxon>
        <taxon>Mitsuokella</taxon>
    </lineage>
</organism>
<evidence type="ECO:0000256" key="5">
    <source>
        <dbReference type="ARBA" id="ARBA00022650"/>
    </source>
</evidence>
<dbReference type="EC" id="1.5.1.2" evidence="9 10"/>
<dbReference type="InterPro" id="IPR000304">
    <property type="entry name" value="Pyrroline-COOH_reductase"/>
</dbReference>
<dbReference type="GO" id="GO:0055129">
    <property type="term" value="P:L-proline biosynthetic process"/>
    <property type="evidence" value="ECO:0007669"/>
    <property type="project" value="UniProtKB-UniRule"/>
</dbReference>
<dbReference type="InterPro" id="IPR053790">
    <property type="entry name" value="P5CR-like_CS"/>
</dbReference>
<evidence type="ECO:0000256" key="8">
    <source>
        <dbReference type="ARBA" id="ARBA00058118"/>
    </source>
</evidence>
<feature type="domain" description="Pyrroline-5-carboxylate reductase catalytic N-terminal" evidence="13">
    <location>
        <begin position="6"/>
        <end position="100"/>
    </location>
</feature>
<dbReference type="HAMAP" id="MF_01925">
    <property type="entry name" value="P5C_reductase"/>
    <property type="match status" value="1"/>
</dbReference>
<gene>
    <name evidence="9 15" type="primary">proC</name>
    <name evidence="15" type="ORF">ERS852385_01534</name>
</gene>
<keyword evidence="5 9" id="KW-0641">Proline biosynthesis</keyword>
<dbReference type="Gene3D" id="1.10.3730.10">
    <property type="entry name" value="ProC C-terminal domain-like"/>
    <property type="match status" value="1"/>
</dbReference>
<dbReference type="Gene3D" id="3.40.50.720">
    <property type="entry name" value="NAD(P)-binding Rossmann-like Domain"/>
    <property type="match status" value="1"/>
</dbReference>
<evidence type="ECO:0000313" key="15">
    <source>
        <dbReference type="EMBL" id="CUN85705.1"/>
    </source>
</evidence>
<dbReference type="NCBIfam" id="TIGR00112">
    <property type="entry name" value="proC"/>
    <property type="match status" value="1"/>
</dbReference>
<accession>A0A174ADX8</accession>
<evidence type="ECO:0000256" key="3">
    <source>
        <dbReference type="ARBA" id="ARBA00022490"/>
    </source>
</evidence>
<dbReference type="PANTHER" id="PTHR11645:SF0">
    <property type="entry name" value="PYRROLINE-5-CARBOXYLATE REDUCTASE 3"/>
    <property type="match status" value="1"/>
</dbReference>
<evidence type="ECO:0000256" key="6">
    <source>
        <dbReference type="ARBA" id="ARBA00022857"/>
    </source>
</evidence>
<dbReference type="OrthoDB" id="9805754at2"/>
<evidence type="ECO:0000256" key="7">
    <source>
        <dbReference type="ARBA" id="ARBA00023002"/>
    </source>
</evidence>
<keyword evidence="16" id="KW-1185">Reference proteome</keyword>
<keyword evidence="7 9" id="KW-0560">Oxidoreductase</keyword>
<dbReference type="PANTHER" id="PTHR11645">
    <property type="entry name" value="PYRROLINE-5-CARBOXYLATE REDUCTASE"/>
    <property type="match status" value="1"/>
</dbReference>
<feature type="domain" description="Pyrroline-5-carboxylate reductase dimerisation" evidence="14">
    <location>
        <begin position="162"/>
        <end position="266"/>
    </location>
</feature>
<dbReference type="EMBL" id="CYYU01000010">
    <property type="protein sequence ID" value="CUN85705.1"/>
    <property type="molecule type" value="Genomic_DNA"/>
</dbReference>